<dbReference type="Pfam" id="PF22942">
    <property type="entry name" value="DUF7025"/>
    <property type="match status" value="1"/>
</dbReference>
<dbReference type="Pfam" id="PF23232">
    <property type="entry name" value="AAA_lid_13"/>
    <property type="match status" value="1"/>
</dbReference>
<sequence length="750" mass="84126">MSISTDYASGGSATPPQLNPSVGILGKRRQAEPPTLDPILPADQIGGNTVALRPEKRHRHSGHLNEQPAIASVIIHTVLCPRSADGHKRHGSRTLFLDQPRLFGGDTKASALRGRHPANDDIDDYLAADSTSFVVVRNYDCAKFHKSIQDSFTRFPLPVADHEAPAEAQPYFYFLEHDTTPAEPLAESFLITPAFEDAMGELVKLEPLPFAEWQAALKSPYLHAFHTRQRMQILTNECLDEKGAAYVLSFLAYTEGSFGAQYCAAEHLFSQGLVTREHFNKLFGPNEVVVSIEGGEPEAFVATVCHSSFSSQEVQLDCYHWSFDGAFHKQEKDLRILWPVEGDGPIRITDLSTYPLRYDSTGELTKTLRERGNMFWSCRQRRFLGYADPKPSSGQLSNPRYMIDLVTYQDLHSNQQDQLVDRRDDLGKDMVGFSQPPKDPFVLLLPSKILGFGLHDKKWRTLLVKHLHPIKWNKKAFERLVLDSEKKELIEAMVRVHVSSSMSTDVIEGKGNGLIILLHGGPGTGKTLTAESVAELAEKPLYRVTCGDVGTDPESVETYLERVLNIGSTWGAVLLLDESDVFLEEREKTDLQRNALVSVFLRALEYYEGILILTSNRVGIFDEAFKSRVQLALHYPPLDYNGRREIWNSLICLLRQQQDGASTGLAEGESFNIDELRDKLDILAKENLNGRQIRNAITTARQLARFREKPLGYAHLSQTIRIANEFEAYVEKTHGHNAGEYARGSGVRLE</sequence>
<dbReference type="VEuPathDB" id="FungiDB:GGTG_12990"/>
<dbReference type="EMBL" id="GL385404">
    <property type="protein sequence ID" value="EJT69371.1"/>
    <property type="molecule type" value="Genomic_DNA"/>
</dbReference>
<dbReference type="PANTHER" id="PTHR46411">
    <property type="entry name" value="FAMILY ATPASE, PUTATIVE-RELATED"/>
    <property type="match status" value="1"/>
</dbReference>
<evidence type="ECO:0000259" key="2">
    <source>
        <dbReference type="SMART" id="SM00382"/>
    </source>
</evidence>
<keyword evidence="5" id="KW-1185">Reference proteome</keyword>
<feature type="domain" description="AAA+ ATPase" evidence="2">
    <location>
        <begin position="512"/>
        <end position="639"/>
    </location>
</feature>
<feature type="compositionally biased region" description="Polar residues" evidence="1">
    <location>
        <begin position="1"/>
        <end position="20"/>
    </location>
</feature>
<proteinExistence type="predicted"/>
<accession>J3PHL0</accession>
<reference evidence="3" key="3">
    <citation type="submission" date="2010-09" db="EMBL/GenBank/DDBJ databases">
        <title>Annotation of Gaeumannomyces graminis var. tritici R3-111a-1.</title>
        <authorList>
            <consortium name="The Broad Institute Genome Sequencing Platform"/>
            <person name="Ma L.-J."/>
            <person name="Dead R."/>
            <person name="Young S.K."/>
            <person name="Zeng Q."/>
            <person name="Gargeya S."/>
            <person name="Fitzgerald M."/>
            <person name="Haas B."/>
            <person name="Abouelleil A."/>
            <person name="Alvarado L."/>
            <person name="Arachchi H.M."/>
            <person name="Berlin A."/>
            <person name="Brown A."/>
            <person name="Chapman S.B."/>
            <person name="Chen Z."/>
            <person name="Dunbar C."/>
            <person name="Freedman E."/>
            <person name="Gearin G."/>
            <person name="Gellesch M."/>
            <person name="Goldberg J."/>
            <person name="Griggs A."/>
            <person name="Gujja S."/>
            <person name="Heiman D."/>
            <person name="Howarth C."/>
            <person name="Larson L."/>
            <person name="Lui A."/>
            <person name="MacDonald P.J.P."/>
            <person name="Mehta T."/>
            <person name="Montmayeur A."/>
            <person name="Murphy C."/>
            <person name="Neiman D."/>
            <person name="Pearson M."/>
            <person name="Priest M."/>
            <person name="Roberts A."/>
            <person name="Saif S."/>
            <person name="Shea T."/>
            <person name="Shenoy N."/>
            <person name="Sisk P."/>
            <person name="Stolte C."/>
            <person name="Sykes S."/>
            <person name="Yandava C."/>
            <person name="Wortman J."/>
            <person name="Nusbaum C."/>
            <person name="Birren B."/>
        </authorList>
    </citation>
    <scope>NUCLEOTIDE SEQUENCE</scope>
    <source>
        <strain evidence="3">R3-111a-1</strain>
    </source>
</reference>
<dbReference type="OrthoDB" id="10042665at2759"/>
<reference evidence="4" key="4">
    <citation type="journal article" date="2015" name="G3 (Bethesda)">
        <title>Genome sequences of three phytopathogenic species of the Magnaporthaceae family of fungi.</title>
        <authorList>
            <person name="Okagaki L.H."/>
            <person name="Nunes C.C."/>
            <person name="Sailsbery J."/>
            <person name="Clay B."/>
            <person name="Brown D."/>
            <person name="John T."/>
            <person name="Oh Y."/>
            <person name="Young N."/>
            <person name="Fitzgerald M."/>
            <person name="Haas B.J."/>
            <person name="Zeng Q."/>
            <person name="Young S."/>
            <person name="Adiconis X."/>
            <person name="Fan L."/>
            <person name="Levin J.Z."/>
            <person name="Mitchell T.K."/>
            <person name="Okubara P.A."/>
            <person name="Farman M.L."/>
            <person name="Kohn L.M."/>
            <person name="Birren B."/>
            <person name="Ma L.-J."/>
            <person name="Dean R.A."/>
        </authorList>
    </citation>
    <scope>NUCLEOTIDE SEQUENCE</scope>
    <source>
        <strain evidence="4">R3-111a-1</strain>
    </source>
</reference>
<dbReference type="HOGENOM" id="CLU_004471_4_7_1"/>
<organism evidence="3">
    <name type="scientific">Gaeumannomyces tritici (strain R3-111a-1)</name>
    <name type="common">Wheat and barley take-all root rot fungus</name>
    <name type="synonym">Gaeumannomyces graminis var. tritici</name>
    <dbReference type="NCBI Taxonomy" id="644352"/>
    <lineage>
        <taxon>Eukaryota</taxon>
        <taxon>Fungi</taxon>
        <taxon>Dikarya</taxon>
        <taxon>Ascomycota</taxon>
        <taxon>Pezizomycotina</taxon>
        <taxon>Sordariomycetes</taxon>
        <taxon>Sordariomycetidae</taxon>
        <taxon>Magnaporthales</taxon>
        <taxon>Magnaporthaceae</taxon>
        <taxon>Gaeumannomyces</taxon>
    </lineage>
</organism>
<dbReference type="SUPFAM" id="SSF52540">
    <property type="entry name" value="P-loop containing nucleoside triphosphate hydrolases"/>
    <property type="match status" value="1"/>
</dbReference>
<dbReference type="InterPro" id="IPR054289">
    <property type="entry name" value="DUF7025"/>
</dbReference>
<dbReference type="RefSeq" id="XP_009229156.1">
    <property type="nucleotide sequence ID" value="XM_009230892.1"/>
</dbReference>
<dbReference type="GO" id="GO:0016887">
    <property type="term" value="F:ATP hydrolysis activity"/>
    <property type="evidence" value="ECO:0007669"/>
    <property type="project" value="InterPro"/>
</dbReference>
<dbReference type="STRING" id="644352.J3PHL0"/>
<dbReference type="eggNOG" id="KOG0742">
    <property type="taxonomic scope" value="Eukaryota"/>
</dbReference>
<reference evidence="3" key="2">
    <citation type="submission" date="2010-07" db="EMBL/GenBank/DDBJ databases">
        <authorList>
            <consortium name="The Broad Institute Genome Sequencing Platform"/>
            <consortium name="Broad Institute Genome Sequencing Center for Infectious Disease"/>
            <person name="Ma L.-J."/>
            <person name="Dead R."/>
            <person name="Young S."/>
            <person name="Zeng Q."/>
            <person name="Koehrsen M."/>
            <person name="Alvarado L."/>
            <person name="Berlin A."/>
            <person name="Chapman S.B."/>
            <person name="Chen Z."/>
            <person name="Freedman E."/>
            <person name="Gellesch M."/>
            <person name="Goldberg J."/>
            <person name="Griggs A."/>
            <person name="Gujja S."/>
            <person name="Heilman E.R."/>
            <person name="Heiman D."/>
            <person name="Hepburn T."/>
            <person name="Howarth C."/>
            <person name="Jen D."/>
            <person name="Larson L."/>
            <person name="Mehta T."/>
            <person name="Neiman D."/>
            <person name="Pearson M."/>
            <person name="Roberts A."/>
            <person name="Saif S."/>
            <person name="Shea T."/>
            <person name="Shenoy N."/>
            <person name="Sisk P."/>
            <person name="Stolte C."/>
            <person name="Sykes S."/>
            <person name="Walk T."/>
            <person name="White J."/>
            <person name="Yandava C."/>
            <person name="Haas B."/>
            <person name="Nusbaum C."/>
            <person name="Birren B."/>
        </authorList>
    </citation>
    <scope>NUCLEOTIDE SEQUENCE</scope>
    <source>
        <strain evidence="3">R3-111a-1</strain>
    </source>
</reference>
<dbReference type="AlphaFoldDB" id="J3PHL0"/>
<dbReference type="InterPro" id="IPR056599">
    <property type="entry name" value="AAA_lid_fung"/>
</dbReference>
<reference evidence="5" key="1">
    <citation type="submission" date="2010-07" db="EMBL/GenBank/DDBJ databases">
        <title>The genome sequence of Gaeumannomyces graminis var. tritici strain R3-111a-1.</title>
        <authorList>
            <consortium name="The Broad Institute Genome Sequencing Platform"/>
            <person name="Ma L.-J."/>
            <person name="Dead R."/>
            <person name="Young S."/>
            <person name="Zeng Q."/>
            <person name="Koehrsen M."/>
            <person name="Alvarado L."/>
            <person name="Berlin A."/>
            <person name="Chapman S.B."/>
            <person name="Chen Z."/>
            <person name="Freedman E."/>
            <person name="Gellesch M."/>
            <person name="Goldberg J."/>
            <person name="Griggs A."/>
            <person name="Gujja S."/>
            <person name="Heilman E.R."/>
            <person name="Heiman D."/>
            <person name="Hepburn T."/>
            <person name="Howarth C."/>
            <person name="Jen D."/>
            <person name="Larson L."/>
            <person name="Mehta T."/>
            <person name="Neiman D."/>
            <person name="Pearson M."/>
            <person name="Roberts A."/>
            <person name="Saif S."/>
            <person name="Shea T."/>
            <person name="Shenoy N."/>
            <person name="Sisk P."/>
            <person name="Stolte C."/>
            <person name="Sykes S."/>
            <person name="Walk T."/>
            <person name="White J."/>
            <person name="Yandava C."/>
            <person name="Haas B."/>
            <person name="Nusbaum C."/>
            <person name="Birren B."/>
        </authorList>
    </citation>
    <scope>NUCLEOTIDE SEQUENCE [LARGE SCALE GENOMIC DNA]</scope>
    <source>
        <strain evidence="5">R3-111a-1</strain>
    </source>
</reference>
<evidence type="ECO:0000256" key="1">
    <source>
        <dbReference type="SAM" id="MobiDB-lite"/>
    </source>
</evidence>
<feature type="region of interest" description="Disordered" evidence="1">
    <location>
        <begin position="1"/>
        <end position="23"/>
    </location>
</feature>
<dbReference type="InterPro" id="IPR027417">
    <property type="entry name" value="P-loop_NTPase"/>
</dbReference>
<gene>
    <name evidence="4" type="primary">20353448</name>
    <name evidence="3" type="ORF">GGTG_12990</name>
</gene>
<dbReference type="Proteomes" id="UP000006039">
    <property type="component" value="Unassembled WGS sequence"/>
</dbReference>
<evidence type="ECO:0000313" key="4">
    <source>
        <dbReference type="EnsemblFungi" id="EJT69371"/>
    </source>
</evidence>
<dbReference type="InterPro" id="IPR003959">
    <property type="entry name" value="ATPase_AAA_core"/>
</dbReference>
<protein>
    <recommendedName>
        <fullName evidence="2">AAA+ ATPase domain-containing protein</fullName>
    </recommendedName>
</protein>
<reference evidence="4" key="5">
    <citation type="submission" date="2018-04" db="UniProtKB">
        <authorList>
            <consortium name="EnsemblFungi"/>
        </authorList>
    </citation>
    <scope>IDENTIFICATION</scope>
    <source>
        <strain evidence="4">R3-111a-1</strain>
    </source>
</reference>
<dbReference type="GO" id="GO:0005524">
    <property type="term" value="F:ATP binding"/>
    <property type="evidence" value="ECO:0007669"/>
    <property type="project" value="InterPro"/>
</dbReference>
<name>J3PHL0_GAET3</name>
<dbReference type="PANTHER" id="PTHR46411:SF2">
    <property type="entry name" value="AAA+ ATPASE DOMAIN-CONTAINING PROTEIN"/>
    <property type="match status" value="1"/>
</dbReference>
<dbReference type="GeneID" id="20353448"/>
<evidence type="ECO:0000313" key="5">
    <source>
        <dbReference type="Proteomes" id="UP000006039"/>
    </source>
</evidence>
<dbReference type="EnsemblFungi" id="EJT69371">
    <property type="protein sequence ID" value="EJT69371"/>
    <property type="gene ID" value="GGTG_12990"/>
</dbReference>
<dbReference type="Gene3D" id="3.40.50.300">
    <property type="entry name" value="P-loop containing nucleotide triphosphate hydrolases"/>
    <property type="match status" value="1"/>
</dbReference>
<dbReference type="Pfam" id="PF00004">
    <property type="entry name" value="AAA"/>
    <property type="match status" value="1"/>
</dbReference>
<evidence type="ECO:0000313" key="3">
    <source>
        <dbReference type="EMBL" id="EJT69371.1"/>
    </source>
</evidence>
<dbReference type="InterPro" id="IPR003593">
    <property type="entry name" value="AAA+_ATPase"/>
</dbReference>
<dbReference type="SMART" id="SM00382">
    <property type="entry name" value="AAA"/>
    <property type="match status" value="1"/>
</dbReference>